<evidence type="ECO:0000313" key="3">
    <source>
        <dbReference type="EMBL" id="AZL60985.1"/>
    </source>
</evidence>
<protein>
    <submittedName>
        <fullName evidence="3">YciI family protein</fullName>
    </submittedName>
</protein>
<evidence type="ECO:0000256" key="1">
    <source>
        <dbReference type="ARBA" id="ARBA00007689"/>
    </source>
</evidence>
<name>A0A3S8UBY6_9RHOB</name>
<keyword evidence="4" id="KW-1185">Reference proteome</keyword>
<reference evidence="3 4" key="1">
    <citation type="submission" date="2018-12" db="EMBL/GenBank/DDBJ databases">
        <title>Complete genome sequencing of Tabrizicola sp. K13M18.</title>
        <authorList>
            <person name="Bae J.-W."/>
        </authorList>
    </citation>
    <scope>NUCLEOTIDE SEQUENCE [LARGE SCALE GENOMIC DNA]</scope>
    <source>
        <strain evidence="3 4">K13M18</strain>
    </source>
</reference>
<dbReference type="InterPro" id="IPR005545">
    <property type="entry name" value="YCII"/>
</dbReference>
<dbReference type="Pfam" id="PF03795">
    <property type="entry name" value="YCII"/>
    <property type="match status" value="1"/>
</dbReference>
<dbReference type="OrthoDB" id="9807535at2"/>
<dbReference type="Proteomes" id="UP000282002">
    <property type="component" value="Chromosome"/>
</dbReference>
<evidence type="ECO:0000313" key="4">
    <source>
        <dbReference type="Proteomes" id="UP000282002"/>
    </source>
</evidence>
<dbReference type="AlphaFoldDB" id="A0A3S8UBY6"/>
<dbReference type="SUPFAM" id="SSF54909">
    <property type="entry name" value="Dimeric alpha+beta barrel"/>
    <property type="match status" value="1"/>
</dbReference>
<organism evidence="3 4">
    <name type="scientific">Tabrizicola piscis</name>
    <dbReference type="NCBI Taxonomy" id="2494374"/>
    <lineage>
        <taxon>Bacteria</taxon>
        <taxon>Pseudomonadati</taxon>
        <taxon>Pseudomonadota</taxon>
        <taxon>Alphaproteobacteria</taxon>
        <taxon>Rhodobacterales</taxon>
        <taxon>Paracoccaceae</taxon>
        <taxon>Tabrizicola</taxon>
    </lineage>
</organism>
<dbReference type="Gene3D" id="3.30.70.1060">
    <property type="entry name" value="Dimeric alpha+beta barrel"/>
    <property type="match status" value="1"/>
</dbReference>
<dbReference type="PANTHER" id="PTHR35174">
    <property type="entry name" value="BLL7171 PROTEIN-RELATED"/>
    <property type="match status" value="1"/>
</dbReference>
<gene>
    <name evidence="3" type="ORF">EI545_02245</name>
</gene>
<dbReference type="PANTHER" id="PTHR35174:SF3">
    <property type="entry name" value="BLL7171 PROTEIN"/>
    <property type="match status" value="1"/>
</dbReference>
<accession>A0A3S8UBY6</accession>
<sequence length="121" mass="13095">MRYACLIYYDPKELFGGSPEANAALERCEGHDDTLKASGSFVFSEALEMPENGITIRVRSGKMSATDGPFMETKDMLGGIVVIEAKDLNDAVRIASSNPLARIGAIEVRPVVDFTEARPAL</sequence>
<proteinExistence type="inferred from homology"/>
<dbReference type="EMBL" id="CP034328">
    <property type="protein sequence ID" value="AZL60985.1"/>
    <property type="molecule type" value="Genomic_DNA"/>
</dbReference>
<comment type="similarity">
    <text evidence="1">Belongs to the YciI family.</text>
</comment>
<evidence type="ECO:0000259" key="2">
    <source>
        <dbReference type="Pfam" id="PF03795"/>
    </source>
</evidence>
<feature type="domain" description="YCII-related" evidence="2">
    <location>
        <begin position="1"/>
        <end position="115"/>
    </location>
</feature>
<dbReference type="KEGG" id="taw:EI545_02245"/>
<dbReference type="InterPro" id="IPR011008">
    <property type="entry name" value="Dimeric_a/b-barrel"/>
</dbReference>